<comment type="caution">
    <text evidence="1">The sequence shown here is derived from an EMBL/GenBank/DDBJ whole genome shotgun (WGS) entry which is preliminary data.</text>
</comment>
<dbReference type="AlphaFoldDB" id="A0A1J4SIW9"/>
<name>A0A1J4SIW9_9BACT</name>
<dbReference type="STRING" id="1817893.AUJ66_01775"/>
<sequence>MGPNTQKLTRNEIIDLFKSEGKVKFDTLAEPKFKHPKDFDREKLSRFLELAGVLKSIKTDCLRLFIK</sequence>
<dbReference type="EMBL" id="MNUO01000027">
    <property type="protein sequence ID" value="OIN98006.1"/>
    <property type="molecule type" value="Genomic_DNA"/>
</dbReference>
<evidence type="ECO:0000313" key="1">
    <source>
        <dbReference type="EMBL" id="OIN98006.1"/>
    </source>
</evidence>
<reference evidence="1 2" key="1">
    <citation type="journal article" date="2016" name="Environ. Microbiol.">
        <title>Genomic resolution of a cold subsurface aquifer community provides metabolic insights for novel microbes adapted to high CO concentrations.</title>
        <authorList>
            <person name="Probst A.J."/>
            <person name="Castelle C.J."/>
            <person name="Singh A."/>
            <person name="Brown C.T."/>
            <person name="Anantharaman K."/>
            <person name="Sharon I."/>
            <person name="Hug L.A."/>
            <person name="Burstein D."/>
            <person name="Emerson J.B."/>
            <person name="Thomas B.C."/>
            <person name="Banfield J.F."/>
        </authorList>
    </citation>
    <scope>NUCLEOTIDE SEQUENCE [LARGE SCALE GENOMIC DNA]</scope>
    <source>
        <strain evidence="1">CG1_02_38_46</strain>
    </source>
</reference>
<dbReference type="Proteomes" id="UP000182278">
    <property type="component" value="Unassembled WGS sequence"/>
</dbReference>
<protein>
    <submittedName>
        <fullName evidence="1">Uncharacterized protein</fullName>
    </submittedName>
</protein>
<proteinExistence type="predicted"/>
<organism evidence="1 2">
    <name type="scientific">Candidatus Desantisbacteria bacterium CG1_02_38_46</name>
    <dbReference type="NCBI Taxonomy" id="1817893"/>
    <lineage>
        <taxon>Bacteria</taxon>
        <taxon>Candidatus Desantisiibacteriota</taxon>
    </lineage>
</organism>
<gene>
    <name evidence="1" type="ORF">AUJ66_01775</name>
</gene>
<evidence type="ECO:0000313" key="2">
    <source>
        <dbReference type="Proteomes" id="UP000182278"/>
    </source>
</evidence>
<accession>A0A1J4SIW9</accession>